<dbReference type="Proteomes" id="UP000280501">
    <property type="component" value="Unassembled WGS sequence"/>
</dbReference>
<feature type="domain" description="AraC effector-binding" evidence="1">
    <location>
        <begin position="1"/>
        <end position="151"/>
    </location>
</feature>
<evidence type="ECO:0000313" key="3">
    <source>
        <dbReference type="Proteomes" id="UP000280501"/>
    </source>
</evidence>
<dbReference type="InterPro" id="IPR029442">
    <property type="entry name" value="GyrI-like"/>
</dbReference>
<proteinExistence type="predicted"/>
<dbReference type="InterPro" id="IPR010499">
    <property type="entry name" value="AraC_E-bd"/>
</dbReference>
<keyword evidence="3" id="KW-1185">Reference proteome</keyword>
<evidence type="ECO:0000313" key="2">
    <source>
        <dbReference type="EMBL" id="RPF21000.1"/>
    </source>
</evidence>
<dbReference type="RefSeq" id="WP_170177002.1">
    <property type="nucleotide sequence ID" value="NZ_RKQZ01000001.1"/>
</dbReference>
<evidence type="ECO:0000259" key="1">
    <source>
        <dbReference type="SMART" id="SM00871"/>
    </source>
</evidence>
<dbReference type="AlphaFoldDB" id="A0A3N4YR74"/>
<dbReference type="Pfam" id="PF06445">
    <property type="entry name" value="GyrI-like"/>
    <property type="match status" value="1"/>
</dbReference>
<name>A0A3N4YR74_9MICO</name>
<dbReference type="EMBL" id="RKQZ01000001">
    <property type="protein sequence ID" value="RPF21000.1"/>
    <property type="molecule type" value="Genomic_DNA"/>
</dbReference>
<dbReference type="SMART" id="SM00871">
    <property type="entry name" value="AraC_E_bind"/>
    <property type="match status" value="1"/>
</dbReference>
<organism evidence="2 3">
    <name type="scientific">Myceligenerans xiligouense</name>
    <dbReference type="NCBI Taxonomy" id="253184"/>
    <lineage>
        <taxon>Bacteria</taxon>
        <taxon>Bacillati</taxon>
        <taxon>Actinomycetota</taxon>
        <taxon>Actinomycetes</taxon>
        <taxon>Micrococcales</taxon>
        <taxon>Promicromonosporaceae</taxon>
        <taxon>Myceligenerans</taxon>
    </lineage>
</organism>
<dbReference type="InterPro" id="IPR011256">
    <property type="entry name" value="Reg_factor_effector_dom_sf"/>
</dbReference>
<gene>
    <name evidence="2" type="ORF">EDD34_1609</name>
</gene>
<dbReference type="Gene3D" id="3.20.80.10">
    <property type="entry name" value="Regulatory factor, effector binding domain"/>
    <property type="match status" value="1"/>
</dbReference>
<accession>A0A3N4YR74</accession>
<dbReference type="SUPFAM" id="SSF55136">
    <property type="entry name" value="Probable bacterial effector-binding domain"/>
    <property type="match status" value="1"/>
</dbReference>
<protein>
    <submittedName>
        <fullName evidence="2">Effector-binding domain-containing protein</fullName>
    </submittedName>
</protein>
<sequence>MEIERGERAAQEIVGLHETVRMDELQDFFPRAMTAAAEALAERGMEPTGPAVALYNGMEGETFDVTAGFPVSPGAAPSDDVVAAMLPGGATIEAIHQGAYDHLSDTYEELTAWFEGNGMEMPPVMWEEYLVGPESEADPGRWRTRIVYPVD</sequence>
<reference evidence="2 3" key="1">
    <citation type="submission" date="2018-11" db="EMBL/GenBank/DDBJ databases">
        <title>Sequencing the genomes of 1000 actinobacteria strains.</title>
        <authorList>
            <person name="Klenk H.-P."/>
        </authorList>
    </citation>
    <scope>NUCLEOTIDE SEQUENCE [LARGE SCALE GENOMIC DNA]</scope>
    <source>
        <strain evidence="2 3">DSM 15700</strain>
    </source>
</reference>
<comment type="caution">
    <text evidence="2">The sequence shown here is derived from an EMBL/GenBank/DDBJ whole genome shotgun (WGS) entry which is preliminary data.</text>
</comment>